<comment type="similarity">
    <text evidence="8">Belongs to the peptidase S1 family. CLIP subfamily.</text>
</comment>
<evidence type="ECO:0000256" key="1">
    <source>
        <dbReference type="ARBA" id="ARBA00004613"/>
    </source>
</evidence>
<dbReference type="Pfam" id="PF00089">
    <property type="entry name" value="Trypsin"/>
    <property type="match status" value="1"/>
</dbReference>
<evidence type="ECO:0000256" key="7">
    <source>
        <dbReference type="ARBA" id="ARBA00023157"/>
    </source>
</evidence>
<keyword evidence="5 9" id="KW-0378">Hydrolase</keyword>
<dbReference type="InterPro" id="IPR043504">
    <property type="entry name" value="Peptidase_S1_PA_chymotrypsin"/>
</dbReference>
<evidence type="ECO:0000313" key="13">
    <source>
        <dbReference type="EMBL" id="JAT17376.1"/>
    </source>
</evidence>
<dbReference type="PROSITE" id="PS00134">
    <property type="entry name" value="TRYPSIN_HIS"/>
    <property type="match status" value="1"/>
</dbReference>
<keyword evidence="7" id="KW-1015">Disulfide bond</keyword>
<evidence type="ECO:0000256" key="4">
    <source>
        <dbReference type="ARBA" id="ARBA00022729"/>
    </source>
</evidence>
<evidence type="ECO:0000256" key="9">
    <source>
        <dbReference type="RuleBase" id="RU363034"/>
    </source>
</evidence>
<dbReference type="GO" id="GO:0004252">
    <property type="term" value="F:serine-type endopeptidase activity"/>
    <property type="evidence" value="ECO:0007669"/>
    <property type="project" value="InterPro"/>
</dbReference>
<evidence type="ECO:0000259" key="11">
    <source>
        <dbReference type="PROSITE" id="PS50240"/>
    </source>
</evidence>
<name>A0A1B6L129_9HEMI</name>
<dbReference type="InterPro" id="IPR022700">
    <property type="entry name" value="CLIP"/>
</dbReference>
<sequence length="394" mass="43492">MTLSVSCRVFLCVCIIGVATSAHTLLDLFEGDSCKTVSGTQWTCKRIRNCKKAIQMVQSGARPQICSFDRNEPIVCCEPVDETTTSLPTTTSGKTTTSMNQQSEPGLKAHKKCQEYANFVYVSLPGYGFDDKEQMFDTCNTVESLVVGGQNALPREFPHMAQIGYGEESKIGWRCGGSLISRNYVLSAAHCTTVYREPASWVRLGEYNTRSTVDDTNSNAQPVIHRIQRRINHPEYRTPVAENDIALYQLETDVVFNEFIRPACLQTDTQLTKPYAVATGWGNTEYGGKSSDVLQKVNLTLVSQVKCSDFYKPNEDTLPRGVQPDSMLCAGDTNSGRDSCQGDSGGPLQVSHPQLYCTHSIVGVTSFGRGCGVQPGVYTRVSHFIPWIESIVWQ</sequence>
<evidence type="ECO:0000256" key="5">
    <source>
        <dbReference type="ARBA" id="ARBA00022801"/>
    </source>
</evidence>
<keyword evidence="3 9" id="KW-0645">Protease</keyword>
<dbReference type="PROSITE" id="PS00135">
    <property type="entry name" value="TRYPSIN_SER"/>
    <property type="match status" value="1"/>
</dbReference>
<accession>A0A1B6L129</accession>
<dbReference type="Gene3D" id="2.40.10.10">
    <property type="entry name" value="Trypsin-like serine proteases"/>
    <property type="match status" value="2"/>
</dbReference>
<dbReference type="PANTHER" id="PTHR24252">
    <property type="entry name" value="ACROSIN-RELATED"/>
    <property type="match status" value="1"/>
</dbReference>
<keyword evidence="2" id="KW-0964">Secreted</keyword>
<dbReference type="GO" id="GO:0006508">
    <property type="term" value="P:proteolysis"/>
    <property type="evidence" value="ECO:0007669"/>
    <property type="project" value="UniProtKB-KW"/>
</dbReference>
<dbReference type="PRINTS" id="PR00722">
    <property type="entry name" value="CHYMOTRYPSIN"/>
</dbReference>
<keyword evidence="4 10" id="KW-0732">Signal</keyword>
<feature type="domain" description="Peptidase S1" evidence="11">
    <location>
        <begin position="146"/>
        <end position="393"/>
    </location>
</feature>
<dbReference type="FunFam" id="2.40.10.10:FF:000015">
    <property type="entry name" value="Atrial natriuretic peptide-converting enzyme"/>
    <property type="match status" value="1"/>
</dbReference>
<evidence type="ECO:0000256" key="10">
    <source>
        <dbReference type="SAM" id="SignalP"/>
    </source>
</evidence>
<dbReference type="InterPro" id="IPR018114">
    <property type="entry name" value="TRYPSIN_HIS"/>
</dbReference>
<dbReference type="PANTHER" id="PTHR24252:SF7">
    <property type="entry name" value="HYALIN"/>
    <property type="match status" value="1"/>
</dbReference>
<dbReference type="SMART" id="SM00680">
    <property type="entry name" value="CLIP"/>
    <property type="match status" value="1"/>
</dbReference>
<feature type="chain" id="PRO_5008587023" description="Peptidase S1 domain-containing protein" evidence="10">
    <location>
        <begin position="22"/>
        <end position="394"/>
    </location>
</feature>
<proteinExistence type="inferred from homology"/>
<dbReference type="PROSITE" id="PS51888">
    <property type="entry name" value="CLIP"/>
    <property type="match status" value="1"/>
</dbReference>
<dbReference type="AlphaFoldDB" id="A0A1B6L129"/>
<organism evidence="13">
    <name type="scientific">Graphocephala atropunctata</name>
    <dbReference type="NCBI Taxonomy" id="36148"/>
    <lineage>
        <taxon>Eukaryota</taxon>
        <taxon>Metazoa</taxon>
        <taxon>Ecdysozoa</taxon>
        <taxon>Arthropoda</taxon>
        <taxon>Hexapoda</taxon>
        <taxon>Insecta</taxon>
        <taxon>Pterygota</taxon>
        <taxon>Neoptera</taxon>
        <taxon>Paraneoptera</taxon>
        <taxon>Hemiptera</taxon>
        <taxon>Auchenorrhyncha</taxon>
        <taxon>Membracoidea</taxon>
        <taxon>Cicadellidae</taxon>
        <taxon>Cicadellinae</taxon>
        <taxon>Cicadellini</taxon>
        <taxon>Graphocephala</taxon>
    </lineage>
</organism>
<dbReference type="SUPFAM" id="SSF50494">
    <property type="entry name" value="Trypsin-like serine proteases"/>
    <property type="match status" value="1"/>
</dbReference>
<gene>
    <name evidence="13" type="ORF">g.12364</name>
</gene>
<evidence type="ECO:0000256" key="2">
    <source>
        <dbReference type="ARBA" id="ARBA00022525"/>
    </source>
</evidence>
<protein>
    <recommendedName>
        <fullName evidence="14">Peptidase S1 domain-containing protein</fullName>
    </recommendedName>
</protein>
<feature type="signal peptide" evidence="10">
    <location>
        <begin position="1"/>
        <end position="21"/>
    </location>
</feature>
<evidence type="ECO:0000256" key="8">
    <source>
        <dbReference type="ARBA" id="ARBA00024195"/>
    </source>
</evidence>
<dbReference type="EMBL" id="GEBQ01022601">
    <property type="protein sequence ID" value="JAT17376.1"/>
    <property type="molecule type" value="Transcribed_RNA"/>
</dbReference>
<feature type="domain" description="Clip" evidence="12">
    <location>
        <begin position="33"/>
        <end position="77"/>
    </location>
</feature>
<evidence type="ECO:0000256" key="3">
    <source>
        <dbReference type="ARBA" id="ARBA00022670"/>
    </source>
</evidence>
<dbReference type="GO" id="GO:0005576">
    <property type="term" value="C:extracellular region"/>
    <property type="evidence" value="ECO:0007669"/>
    <property type="project" value="UniProtKB-SubCell"/>
</dbReference>
<dbReference type="InterPro" id="IPR009003">
    <property type="entry name" value="Peptidase_S1_PA"/>
</dbReference>
<dbReference type="InterPro" id="IPR001314">
    <property type="entry name" value="Peptidase_S1A"/>
</dbReference>
<evidence type="ECO:0000259" key="12">
    <source>
        <dbReference type="PROSITE" id="PS51888"/>
    </source>
</evidence>
<keyword evidence="6 9" id="KW-0720">Serine protease</keyword>
<evidence type="ECO:0008006" key="14">
    <source>
        <dbReference type="Google" id="ProtNLM"/>
    </source>
</evidence>
<comment type="subcellular location">
    <subcellularLocation>
        <location evidence="1">Secreted</location>
    </subcellularLocation>
</comment>
<dbReference type="PROSITE" id="PS50240">
    <property type="entry name" value="TRYPSIN_DOM"/>
    <property type="match status" value="1"/>
</dbReference>
<dbReference type="InterPro" id="IPR033116">
    <property type="entry name" value="TRYPSIN_SER"/>
</dbReference>
<reference evidence="13" key="1">
    <citation type="submission" date="2015-11" db="EMBL/GenBank/DDBJ databases">
        <title>De novo transcriptome assembly of four potential Pierce s Disease insect vectors from Arizona vineyards.</title>
        <authorList>
            <person name="Tassone E.E."/>
        </authorList>
    </citation>
    <scope>NUCLEOTIDE SEQUENCE</scope>
</reference>
<dbReference type="CDD" id="cd00190">
    <property type="entry name" value="Tryp_SPc"/>
    <property type="match status" value="1"/>
</dbReference>
<evidence type="ECO:0000256" key="6">
    <source>
        <dbReference type="ARBA" id="ARBA00022825"/>
    </source>
</evidence>
<dbReference type="SMART" id="SM00020">
    <property type="entry name" value="Tryp_SPc"/>
    <property type="match status" value="1"/>
</dbReference>
<dbReference type="InterPro" id="IPR001254">
    <property type="entry name" value="Trypsin_dom"/>
</dbReference>